<gene>
    <name evidence="8" type="ORF">BVRB_041130</name>
</gene>
<dbReference type="Proteomes" id="UP000035740">
    <property type="component" value="Unassembled WGS sequence"/>
</dbReference>
<dbReference type="GO" id="GO:0005524">
    <property type="term" value="F:ATP binding"/>
    <property type="evidence" value="ECO:0007669"/>
    <property type="project" value="UniProtKB-KW"/>
</dbReference>
<evidence type="ECO:0000259" key="7">
    <source>
        <dbReference type="PROSITE" id="PS50011"/>
    </source>
</evidence>
<keyword evidence="3" id="KW-0808">Transferase</keyword>
<dbReference type="OrthoDB" id="10252171at2759"/>
<dbReference type="Gramene" id="KMS64934">
    <property type="protein sequence ID" value="KMS64934"/>
    <property type="gene ID" value="BVRB_041130"/>
</dbReference>
<dbReference type="PROSITE" id="PS50011">
    <property type="entry name" value="PROTEIN_KINASE_DOM"/>
    <property type="match status" value="1"/>
</dbReference>
<protein>
    <recommendedName>
        <fullName evidence="7">Protein kinase domain-containing protein</fullName>
    </recommendedName>
</protein>
<sequence>MVDIGLRKFFVSALDSETRSYIAPEVQSGARVGPKADMWSVGAIIYRLLTPGATRSEVHAAKRGSLELNIKRGGGSNDVIQTVRRLLSKNPSRRYCAADTLHMKWIEAAVVAPFRMRLPRRAFLPENLPRFLRAEPVVSIQPISPTACI</sequence>
<dbReference type="AlphaFoldDB" id="A0A0J7YMV6"/>
<dbReference type="InterPro" id="IPR050205">
    <property type="entry name" value="CDPK_Ser/Thr_kinases"/>
</dbReference>
<dbReference type="SUPFAM" id="SSF56112">
    <property type="entry name" value="Protein kinase-like (PK-like)"/>
    <property type="match status" value="1"/>
</dbReference>
<reference evidence="8 9" key="1">
    <citation type="journal article" date="2014" name="Nature">
        <title>The genome of the recently domesticated crop plant sugar beet (Beta vulgaris).</title>
        <authorList>
            <person name="Dohm J.C."/>
            <person name="Minoche A.E."/>
            <person name="Holtgrawe D."/>
            <person name="Capella-Gutierrez S."/>
            <person name="Zakrzewski F."/>
            <person name="Tafer H."/>
            <person name="Rupp O."/>
            <person name="Sorensen T.R."/>
            <person name="Stracke R."/>
            <person name="Reinhardt R."/>
            <person name="Goesmann A."/>
            <person name="Kraft T."/>
            <person name="Schulz B."/>
            <person name="Stadler P.F."/>
            <person name="Schmidt T."/>
            <person name="Gabaldon T."/>
            <person name="Lehrach H."/>
            <person name="Weisshaar B."/>
            <person name="Himmelbauer H."/>
        </authorList>
    </citation>
    <scope>NUCLEOTIDE SEQUENCE [LARGE SCALE GENOMIC DNA]</scope>
    <source>
        <tissue evidence="8">Taproot</tissue>
    </source>
</reference>
<keyword evidence="2" id="KW-0723">Serine/threonine-protein kinase</keyword>
<dbReference type="GO" id="GO:0004674">
    <property type="term" value="F:protein serine/threonine kinase activity"/>
    <property type="evidence" value="ECO:0007669"/>
    <property type="project" value="UniProtKB-KW"/>
</dbReference>
<evidence type="ECO:0000313" key="9">
    <source>
        <dbReference type="Proteomes" id="UP000035740"/>
    </source>
</evidence>
<proteinExistence type="inferred from homology"/>
<evidence type="ECO:0000256" key="1">
    <source>
        <dbReference type="ARBA" id="ARBA00005354"/>
    </source>
</evidence>
<keyword evidence="9" id="KW-1185">Reference proteome</keyword>
<evidence type="ECO:0000256" key="5">
    <source>
        <dbReference type="ARBA" id="ARBA00022777"/>
    </source>
</evidence>
<dbReference type="EMBL" id="KQ118390">
    <property type="protein sequence ID" value="KMS64934.1"/>
    <property type="molecule type" value="Genomic_DNA"/>
</dbReference>
<evidence type="ECO:0000313" key="8">
    <source>
        <dbReference type="EMBL" id="KMS64934.1"/>
    </source>
</evidence>
<keyword evidence="6" id="KW-0067">ATP-binding</keyword>
<evidence type="ECO:0000256" key="4">
    <source>
        <dbReference type="ARBA" id="ARBA00022741"/>
    </source>
</evidence>
<evidence type="ECO:0000256" key="2">
    <source>
        <dbReference type="ARBA" id="ARBA00022527"/>
    </source>
</evidence>
<organism evidence="8 9">
    <name type="scientific">Beta vulgaris subsp. vulgaris</name>
    <name type="common">Beet</name>
    <dbReference type="NCBI Taxonomy" id="3555"/>
    <lineage>
        <taxon>Eukaryota</taxon>
        <taxon>Viridiplantae</taxon>
        <taxon>Streptophyta</taxon>
        <taxon>Embryophyta</taxon>
        <taxon>Tracheophyta</taxon>
        <taxon>Spermatophyta</taxon>
        <taxon>Magnoliopsida</taxon>
        <taxon>eudicotyledons</taxon>
        <taxon>Gunneridae</taxon>
        <taxon>Pentapetalae</taxon>
        <taxon>Caryophyllales</taxon>
        <taxon>Chenopodiaceae</taxon>
        <taxon>Betoideae</taxon>
        <taxon>Beta</taxon>
    </lineage>
</organism>
<feature type="non-terminal residue" evidence="8">
    <location>
        <position position="1"/>
    </location>
</feature>
<dbReference type="PANTHER" id="PTHR24349">
    <property type="entry name" value="SERINE/THREONINE-PROTEIN KINASE"/>
    <property type="match status" value="1"/>
</dbReference>
<evidence type="ECO:0000256" key="6">
    <source>
        <dbReference type="ARBA" id="ARBA00022840"/>
    </source>
</evidence>
<comment type="similarity">
    <text evidence="1">Belongs to the protein kinase superfamily. CAMK Ser/Thr protein kinase family. CaMK subfamily.</text>
</comment>
<feature type="non-terminal residue" evidence="8">
    <location>
        <position position="149"/>
    </location>
</feature>
<dbReference type="Pfam" id="PF00069">
    <property type="entry name" value="Pkinase"/>
    <property type="match status" value="1"/>
</dbReference>
<feature type="domain" description="Protein kinase" evidence="7">
    <location>
        <begin position="1"/>
        <end position="106"/>
    </location>
</feature>
<keyword evidence="4" id="KW-0547">Nucleotide-binding</keyword>
<dbReference type="InterPro" id="IPR000719">
    <property type="entry name" value="Prot_kinase_dom"/>
</dbReference>
<accession>A0A0J7YMV6</accession>
<evidence type="ECO:0000256" key="3">
    <source>
        <dbReference type="ARBA" id="ARBA00022679"/>
    </source>
</evidence>
<keyword evidence="5" id="KW-0418">Kinase</keyword>
<dbReference type="Gene3D" id="1.10.510.10">
    <property type="entry name" value="Transferase(Phosphotransferase) domain 1"/>
    <property type="match status" value="1"/>
</dbReference>
<dbReference type="InterPro" id="IPR011009">
    <property type="entry name" value="Kinase-like_dom_sf"/>
</dbReference>
<name>A0A0J7YMV6_BETVV</name>